<name>A0A0R3T740_RODNA</name>
<feature type="compositionally biased region" description="Polar residues" evidence="1">
    <location>
        <begin position="282"/>
        <end position="295"/>
    </location>
</feature>
<dbReference type="EMBL" id="UZAE01001534">
    <property type="protein sequence ID" value="VDN98736.1"/>
    <property type="molecule type" value="Genomic_DNA"/>
</dbReference>
<feature type="compositionally biased region" description="Basic and acidic residues" evidence="1">
    <location>
        <begin position="152"/>
        <end position="163"/>
    </location>
</feature>
<evidence type="ECO:0000313" key="2">
    <source>
        <dbReference type="EMBL" id="VDN98736.1"/>
    </source>
</evidence>
<feature type="region of interest" description="Disordered" evidence="1">
    <location>
        <begin position="152"/>
        <end position="295"/>
    </location>
</feature>
<evidence type="ECO:0000313" key="4">
    <source>
        <dbReference type="WBParaSite" id="HNAJ_0000287801-mRNA-1"/>
    </source>
</evidence>
<feature type="region of interest" description="Disordered" evidence="1">
    <location>
        <begin position="72"/>
        <end position="140"/>
    </location>
</feature>
<dbReference type="OrthoDB" id="6249139at2759"/>
<feature type="compositionally biased region" description="Basic and acidic residues" evidence="1">
    <location>
        <begin position="254"/>
        <end position="272"/>
    </location>
</feature>
<keyword evidence="3" id="KW-1185">Reference proteome</keyword>
<dbReference type="Proteomes" id="UP000278807">
    <property type="component" value="Unassembled WGS sequence"/>
</dbReference>
<accession>A0A0R3T740</accession>
<feature type="compositionally biased region" description="Basic and acidic residues" evidence="1">
    <location>
        <begin position="104"/>
        <end position="120"/>
    </location>
</feature>
<evidence type="ECO:0000313" key="3">
    <source>
        <dbReference type="Proteomes" id="UP000278807"/>
    </source>
</evidence>
<dbReference type="STRING" id="102285.A0A0R3T740"/>
<protein>
    <submittedName>
        <fullName evidence="4">CDV3 homolog</fullName>
    </submittedName>
</protein>
<reference evidence="4" key="1">
    <citation type="submission" date="2017-02" db="UniProtKB">
        <authorList>
            <consortium name="WormBaseParasite"/>
        </authorList>
    </citation>
    <scope>IDENTIFICATION</scope>
</reference>
<gene>
    <name evidence="2" type="ORF">HNAJ_LOCUS2877</name>
</gene>
<sequence>MSLDDFFNKKSKKKAKVITTSALLQQITDTNPLPQPEAEIVTDLIPIPPAETDEWEPIQNDIVPDFSELTLRDLDEEEDKDSASIDGKDTSKSSSNEVAWKNRSKSEEEGEKQEVVEPKKPGIFVPSVFSKKNNLPNVNSMDEFPTLAAVKDKPAKKVEKTVEPADNSWTDVQRGSNRRREETSGLYVPPINRPDGRSRYVPTSNVGFHSGSAIPDRSGFSTHQPTASSNSQWKRGTTIKENEVASIPSFGEQRGSRGSERKSGVISTEKRYVPPHLRAAQPISQSNRFAQLDNS</sequence>
<feature type="compositionally biased region" description="Basic and acidic residues" evidence="1">
    <location>
        <begin position="81"/>
        <end position="91"/>
    </location>
</feature>
<reference evidence="2 3" key="2">
    <citation type="submission" date="2018-11" db="EMBL/GenBank/DDBJ databases">
        <authorList>
            <consortium name="Pathogen Informatics"/>
        </authorList>
    </citation>
    <scope>NUCLEOTIDE SEQUENCE [LARGE SCALE GENOMIC DNA]</scope>
</reference>
<organism evidence="4">
    <name type="scientific">Rodentolepis nana</name>
    <name type="common">Dwarf tapeworm</name>
    <name type="synonym">Hymenolepis nana</name>
    <dbReference type="NCBI Taxonomy" id="102285"/>
    <lineage>
        <taxon>Eukaryota</taxon>
        <taxon>Metazoa</taxon>
        <taxon>Spiralia</taxon>
        <taxon>Lophotrochozoa</taxon>
        <taxon>Platyhelminthes</taxon>
        <taxon>Cestoda</taxon>
        <taxon>Eucestoda</taxon>
        <taxon>Cyclophyllidea</taxon>
        <taxon>Hymenolepididae</taxon>
        <taxon>Rodentolepis</taxon>
    </lineage>
</organism>
<dbReference type="AlphaFoldDB" id="A0A0R3T740"/>
<proteinExistence type="predicted"/>
<feature type="compositionally biased region" description="Polar residues" evidence="1">
    <location>
        <begin position="130"/>
        <end position="140"/>
    </location>
</feature>
<evidence type="ECO:0000256" key="1">
    <source>
        <dbReference type="SAM" id="MobiDB-lite"/>
    </source>
</evidence>
<dbReference type="WBParaSite" id="HNAJ_0000287801-mRNA-1">
    <property type="protein sequence ID" value="HNAJ_0000287801-mRNA-1"/>
    <property type="gene ID" value="HNAJ_0000287801"/>
</dbReference>
<feature type="compositionally biased region" description="Polar residues" evidence="1">
    <location>
        <begin position="219"/>
        <end position="235"/>
    </location>
</feature>